<evidence type="ECO:0000256" key="12">
    <source>
        <dbReference type="ARBA" id="ARBA00023136"/>
    </source>
</evidence>
<keyword evidence="13" id="KW-0812">Transmembrane</keyword>
<evidence type="ECO:0000256" key="11">
    <source>
        <dbReference type="ARBA" id="ARBA00023033"/>
    </source>
</evidence>
<dbReference type="InterPro" id="IPR001128">
    <property type="entry name" value="Cyt_P450"/>
</dbReference>
<dbReference type="Pfam" id="PF00067">
    <property type="entry name" value="p450"/>
    <property type="match status" value="1"/>
</dbReference>
<comment type="similarity">
    <text evidence="4">Belongs to the cytochrome P450 family.</text>
</comment>
<evidence type="ECO:0000256" key="1">
    <source>
        <dbReference type="ARBA" id="ARBA00001971"/>
    </source>
</evidence>
<dbReference type="PANTHER" id="PTHR24291:SF189">
    <property type="entry name" value="CYTOCHROME P450 4C3-RELATED"/>
    <property type="match status" value="1"/>
</dbReference>
<dbReference type="AlphaFoldDB" id="A0A7R9CCZ0"/>
<keyword evidence="6" id="KW-0479">Metal-binding</keyword>
<evidence type="ECO:0000256" key="10">
    <source>
        <dbReference type="ARBA" id="ARBA00023004"/>
    </source>
</evidence>
<dbReference type="PANTHER" id="PTHR24291">
    <property type="entry name" value="CYTOCHROME P450 FAMILY 4"/>
    <property type="match status" value="1"/>
</dbReference>
<keyword evidence="12 13" id="KW-0472">Membrane</keyword>
<evidence type="ECO:0000256" key="4">
    <source>
        <dbReference type="ARBA" id="ARBA00010617"/>
    </source>
</evidence>
<name>A0A7R9CCZ0_TIMCR</name>
<evidence type="ECO:0000256" key="5">
    <source>
        <dbReference type="ARBA" id="ARBA00022617"/>
    </source>
</evidence>
<reference evidence="14" key="1">
    <citation type="submission" date="2020-11" db="EMBL/GenBank/DDBJ databases">
        <authorList>
            <person name="Tran Van P."/>
        </authorList>
    </citation>
    <scope>NUCLEOTIDE SEQUENCE</scope>
</reference>
<protein>
    <recommendedName>
        <fullName evidence="15">Cytochrome P450</fullName>
    </recommendedName>
</protein>
<keyword evidence="9" id="KW-0560">Oxidoreductase</keyword>
<keyword evidence="13" id="KW-1133">Transmembrane helix</keyword>
<dbReference type="GO" id="GO:0004497">
    <property type="term" value="F:monooxygenase activity"/>
    <property type="evidence" value="ECO:0007669"/>
    <property type="project" value="UniProtKB-KW"/>
</dbReference>
<dbReference type="InterPro" id="IPR050196">
    <property type="entry name" value="Cytochrome_P450_Monoox"/>
</dbReference>
<evidence type="ECO:0000256" key="7">
    <source>
        <dbReference type="ARBA" id="ARBA00022824"/>
    </source>
</evidence>
<evidence type="ECO:0000256" key="8">
    <source>
        <dbReference type="ARBA" id="ARBA00022848"/>
    </source>
</evidence>
<proteinExistence type="inferred from homology"/>
<evidence type="ECO:0000256" key="3">
    <source>
        <dbReference type="ARBA" id="ARBA00004406"/>
    </source>
</evidence>
<dbReference type="InterPro" id="IPR002401">
    <property type="entry name" value="Cyt_P450_E_grp-I"/>
</dbReference>
<keyword evidence="11" id="KW-0503">Monooxygenase</keyword>
<comment type="cofactor">
    <cofactor evidence="1">
        <name>heme</name>
        <dbReference type="ChEBI" id="CHEBI:30413"/>
    </cofactor>
</comment>
<organism evidence="14">
    <name type="scientific">Timema cristinae</name>
    <name type="common">Walking stick</name>
    <dbReference type="NCBI Taxonomy" id="61476"/>
    <lineage>
        <taxon>Eukaryota</taxon>
        <taxon>Metazoa</taxon>
        <taxon>Ecdysozoa</taxon>
        <taxon>Arthropoda</taxon>
        <taxon>Hexapoda</taxon>
        <taxon>Insecta</taxon>
        <taxon>Pterygota</taxon>
        <taxon>Neoptera</taxon>
        <taxon>Polyneoptera</taxon>
        <taxon>Phasmatodea</taxon>
        <taxon>Timematodea</taxon>
        <taxon>Timematoidea</taxon>
        <taxon>Timematidae</taxon>
        <taxon>Timema</taxon>
    </lineage>
</organism>
<keyword evidence="7" id="KW-0256">Endoplasmic reticulum</keyword>
<evidence type="ECO:0000256" key="2">
    <source>
        <dbReference type="ARBA" id="ARBA00004174"/>
    </source>
</evidence>
<dbReference type="GO" id="GO:0020037">
    <property type="term" value="F:heme binding"/>
    <property type="evidence" value="ECO:0007669"/>
    <property type="project" value="InterPro"/>
</dbReference>
<dbReference type="GO" id="GO:0016705">
    <property type="term" value="F:oxidoreductase activity, acting on paired donors, with incorporation or reduction of molecular oxygen"/>
    <property type="evidence" value="ECO:0007669"/>
    <property type="project" value="InterPro"/>
</dbReference>
<evidence type="ECO:0000256" key="13">
    <source>
        <dbReference type="SAM" id="Phobius"/>
    </source>
</evidence>
<dbReference type="GO" id="GO:0005506">
    <property type="term" value="F:iron ion binding"/>
    <property type="evidence" value="ECO:0007669"/>
    <property type="project" value="InterPro"/>
</dbReference>
<dbReference type="SUPFAM" id="SSF48264">
    <property type="entry name" value="Cytochrome P450"/>
    <property type="match status" value="1"/>
</dbReference>
<accession>A0A7R9CCZ0</accession>
<dbReference type="PRINTS" id="PR00463">
    <property type="entry name" value="EP450I"/>
</dbReference>
<gene>
    <name evidence="14" type="ORF">TCEB3V08_LOCUS1376</name>
</gene>
<evidence type="ECO:0000256" key="6">
    <source>
        <dbReference type="ARBA" id="ARBA00022723"/>
    </source>
</evidence>
<comment type="subcellular location">
    <subcellularLocation>
        <location evidence="3">Endoplasmic reticulum membrane</location>
        <topology evidence="3">Peripheral membrane protein</topology>
    </subcellularLocation>
    <subcellularLocation>
        <location evidence="2">Microsome membrane</location>
        <topology evidence="2">Peripheral membrane protein</topology>
    </subcellularLocation>
</comment>
<dbReference type="Gene3D" id="1.10.630.10">
    <property type="entry name" value="Cytochrome P450"/>
    <property type="match status" value="1"/>
</dbReference>
<evidence type="ECO:0000256" key="9">
    <source>
        <dbReference type="ARBA" id="ARBA00023002"/>
    </source>
</evidence>
<evidence type="ECO:0000313" key="14">
    <source>
        <dbReference type="EMBL" id="CAD7393406.1"/>
    </source>
</evidence>
<dbReference type="GO" id="GO:0005789">
    <property type="term" value="C:endoplasmic reticulum membrane"/>
    <property type="evidence" value="ECO:0007669"/>
    <property type="project" value="UniProtKB-SubCell"/>
</dbReference>
<keyword evidence="8" id="KW-0492">Microsome</keyword>
<sequence>MALVEVLGFGFIILVIVVFVLYLVFPYHFVSNQTHQLINKIPGPPLTFAFGNTWEFFLEPEEFFLKMLELHGRFPEIFRIWILGKPTVVIFNPKDIEVILNSTKHIDKSHHYTFLHDWLGLGLLTSTGIKWHNRRKMLTPAFHFKILEEHVPALNQMTNILTQKLMACTSDDTPVDIHKFITLCSLDIICETAMGISVGAQEGHHNDYAHTIKRMTRLLRHRQTHVWLWRPFTFGLSPSAVPELKSLTQHCKFENQLNECLRNRVVAGKNLELVRKRLFKERDLTWKRTMEIAYAMEQASESAVEASHGHLNTDKKRLAFLDLLIALSEKDGSLSDADIREEVDTFMFEGHDTVSTAITWALYLIGIHKDIQDKLVEELDDIFHGSDRPATWTDLNNMKYMERTIKEALRIYPSVPVFARETTSIVQLGKVHLTNSRSYLIININELVCFSTHDFNTTRLGYLK</sequence>
<dbReference type="InterPro" id="IPR036396">
    <property type="entry name" value="Cyt_P450_sf"/>
</dbReference>
<dbReference type="EMBL" id="OC316710">
    <property type="protein sequence ID" value="CAD7393406.1"/>
    <property type="molecule type" value="Genomic_DNA"/>
</dbReference>
<keyword evidence="5" id="KW-0349">Heme</keyword>
<evidence type="ECO:0008006" key="15">
    <source>
        <dbReference type="Google" id="ProtNLM"/>
    </source>
</evidence>
<keyword evidence="10" id="KW-0408">Iron</keyword>
<feature type="transmembrane region" description="Helical" evidence="13">
    <location>
        <begin position="6"/>
        <end position="25"/>
    </location>
</feature>